<feature type="signal peptide" evidence="1">
    <location>
        <begin position="1"/>
        <end position="26"/>
    </location>
</feature>
<dbReference type="EMBL" id="CP034550">
    <property type="protein sequence ID" value="QFZ20941.1"/>
    <property type="molecule type" value="Genomic_DNA"/>
</dbReference>
<reference evidence="3" key="1">
    <citation type="journal article" date="2021" name="Curr. Microbiol.">
        <title>Complete genome of nocamycin-producing strain Saccharothrix syringae NRRL B-16468 reveals the biosynthetic potential for secondary metabolites.</title>
        <authorList>
            <person name="Mo X."/>
            <person name="Yang S."/>
        </authorList>
    </citation>
    <scope>NUCLEOTIDE SEQUENCE [LARGE SCALE GENOMIC DNA]</scope>
    <source>
        <strain evidence="3">ATCC 51364 / DSM 43886 / JCM 6844 / KCTC 9398 / NBRC 14523 / NRRL B-16468 / INA 2240</strain>
    </source>
</reference>
<organism evidence="2 3">
    <name type="scientific">Saccharothrix syringae</name>
    <name type="common">Nocardiopsis syringae</name>
    <dbReference type="NCBI Taxonomy" id="103733"/>
    <lineage>
        <taxon>Bacteria</taxon>
        <taxon>Bacillati</taxon>
        <taxon>Actinomycetota</taxon>
        <taxon>Actinomycetes</taxon>
        <taxon>Pseudonocardiales</taxon>
        <taxon>Pseudonocardiaceae</taxon>
        <taxon>Saccharothrix</taxon>
    </lineage>
</organism>
<keyword evidence="3" id="KW-1185">Reference proteome</keyword>
<sequence length="132" mass="14279">MSPGRLIRAAVVLGVVALLLPTTARAAAPGPADVPRIEVRYNAGDEDPAAGPNSLVVTRNDCDMVWLVDYTWDGGQGRVQPQCGETRTVSLAPLGSDAHPLRWRTCYLSVWPHMPLFKLVCGDYHEDVVLTG</sequence>
<evidence type="ECO:0000313" key="2">
    <source>
        <dbReference type="EMBL" id="QFZ20941.1"/>
    </source>
</evidence>
<dbReference type="OrthoDB" id="3696664at2"/>
<feature type="chain" id="PRO_5025067203" description="Secreted protein" evidence="1">
    <location>
        <begin position="27"/>
        <end position="132"/>
    </location>
</feature>
<dbReference type="AlphaFoldDB" id="A0A5Q0H405"/>
<protein>
    <recommendedName>
        <fullName evidence="4">Secreted protein</fullName>
    </recommendedName>
</protein>
<evidence type="ECO:0008006" key="4">
    <source>
        <dbReference type="Google" id="ProtNLM"/>
    </source>
</evidence>
<keyword evidence="1" id="KW-0732">Signal</keyword>
<evidence type="ECO:0000313" key="3">
    <source>
        <dbReference type="Proteomes" id="UP000325787"/>
    </source>
</evidence>
<gene>
    <name evidence="2" type="ORF">EKG83_29325</name>
</gene>
<proteinExistence type="predicted"/>
<dbReference type="Proteomes" id="UP000325787">
    <property type="component" value="Chromosome"/>
</dbReference>
<evidence type="ECO:0000256" key="1">
    <source>
        <dbReference type="SAM" id="SignalP"/>
    </source>
</evidence>
<accession>A0A5Q0H405</accession>
<name>A0A5Q0H405_SACSY</name>
<dbReference type="RefSeq" id="WP_153278526.1">
    <property type="nucleotide sequence ID" value="NZ_CP034550.1"/>
</dbReference>
<dbReference type="KEGG" id="ssyi:EKG83_29325"/>